<feature type="domain" description="Tyr recombinase" evidence="5">
    <location>
        <begin position="109"/>
        <end position="287"/>
    </location>
</feature>
<dbReference type="AlphaFoldDB" id="A0A212KHW4"/>
<evidence type="ECO:0000256" key="3">
    <source>
        <dbReference type="ARBA" id="ARBA00023125"/>
    </source>
</evidence>
<evidence type="ECO:0000259" key="5">
    <source>
        <dbReference type="PROSITE" id="PS51898"/>
    </source>
</evidence>
<sequence>MAQVVLFRTVARDWWERYMLQGSVDYAEESWRRLEREVMPRLGDKPLGKITAPNILTILRRIEQRGTLVVARKVKSHISQIMRYGIACGLVSRDPARDLGWALTPHKGKPRAAITEPRQIGQLMASIERYRNRQRRCSLKLAALFFVRPGELCSAAWNEIEWDTATWRIPASKMKMKRPHNVPISRQALDVLRELNLVTGKTPWLFPSRWDKARHETGHVLNLALRRMGYGPGIMTAHGFRAMAATTLSEQGWASEVIERQLAHVDKNQVRAAYQRSDLLTERRKMLQAWADYLDLRCAQAILGR</sequence>
<protein>
    <submittedName>
        <fullName evidence="6">Phage integrase family protein</fullName>
    </submittedName>
</protein>
<dbReference type="SUPFAM" id="SSF56349">
    <property type="entry name" value="DNA breaking-rejoining enzymes"/>
    <property type="match status" value="1"/>
</dbReference>
<dbReference type="RefSeq" id="WP_296937028.1">
    <property type="nucleotide sequence ID" value="NZ_LT598928.1"/>
</dbReference>
<dbReference type="InterPro" id="IPR011010">
    <property type="entry name" value="DNA_brk_join_enz"/>
</dbReference>
<evidence type="ECO:0000256" key="2">
    <source>
        <dbReference type="ARBA" id="ARBA00022908"/>
    </source>
</evidence>
<keyword evidence="2" id="KW-0229">DNA integration</keyword>
<evidence type="ECO:0000256" key="4">
    <source>
        <dbReference type="ARBA" id="ARBA00023172"/>
    </source>
</evidence>
<dbReference type="CDD" id="cd00801">
    <property type="entry name" value="INT_P4_C"/>
    <property type="match status" value="1"/>
</dbReference>
<dbReference type="PANTHER" id="PTHR30629:SF2">
    <property type="entry name" value="PROPHAGE INTEGRASE INTS-RELATED"/>
    <property type="match status" value="1"/>
</dbReference>
<dbReference type="GO" id="GO:0006310">
    <property type="term" value="P:DNA recombination"/>
    <property type="evidence" value="ECO:0007669"/>
    <property type="project" value="UniProtKB-KW"/>
</dbReference>
<dbReference type="InterPro" id="IPR053876">
    <property type="entry name" value="Phage_int_M"/>
</dbReference>
<proteinExistence type="inferred from homology"/>
<dbReference type="Pfam" id="PF22022">
    <property type="entry name" value="Phage_int_M"/>
    <property type="match status" value="1"/>
</dbReference>
<name>A0A212KHW4_9BACT</name>
<dbReference type="Gene3D" id="1.10.443.10">
    <property type="entry name" value="Intergrase catalytic core"/>
    <property type="match status" value="1"/>
</dbReference>
<accession>A0A212KHW4</accession>
<dbReference type="PROSITE" id="PS51898">
    <property type="entry name" value="TYR_RECOMBINASE"/>
    <property type="match status" value="1"/>
</dbReference>
<keyword evidence="3" id="KW-0238">DNA-binding</keyword>
<gene>
    <name evidence="6" type="ORF">KM92DES2_20001</name>
</gene>
<dbReference type="InterPro" id="IPR002104">
    <property type="entry name" value="Integrase_catalytic"/>
</dbReference>
<comment type="similarity">
    <text evidence="1">Belongs to the 'phage' integrase family.</text>
</comment>
<evidence type="ECO:0000256" key="1">
    <source>
        <dbReference type="ARBA" id="ARBA00008857"/>
    </source>
</evidence>
<keyword evidence="4" id="KW-0233">DNA recombination</keyword>
<dbReference type="InterPro" id="IPR010998">
    <property type="entry name" value="Integrase_recombinase_N"/>
</dbReference>
<dbReference type="EMBL" id="FLUP01000002">
    <property type="protein sequence ID" value="SBW11242.1"/>
    <property type="molecule type" value="Genomic_DNA"/>
</dbReference>
<dbReference type="InterPro" id="IPR013762">
    <property type="entry name" value="Integrase-like_cat_sf"/>
</dbReference>
<dbReference type="Gene3D" id="1.10.150.130">
    <property type="match status" value="1"/>
</dbReference>
<reference evidence="6" key="1">
    <citation type="submission" date="2016-04" db="EMBL/GenBank/DDBJ databases">
        <authorList>
            <person name="Evans L.H."/>
            <person name="Alamgir A."/>
            <person name="Owens N."/>
            <person name="Weber N.D."/>
            <person name="Virtaneva K."/>
            <person name="Barbian K."/>
            <person name="Babar A."/>
            <person name="Rosenke K."/>
        </authorList>
    </citation>
    <scope>NUCLEOTIDE SEQUENCE</scope>
    <source>
        <strain evidence="6">92-2</strain>
    </source>
</reference>
<dbReference type="GO" id="GO:0003677">
    <property type="term" value="F:DNA binding"/>
    <property type="evidence" value="ECO:0007669"/>
    <property type="project" value="UniProtKB-KW"/>
</dbReference>
<dbReference type="PANTHER" id="PTHR30629">
    <property type="entry name" value="PROPHAGE INTEGRASE"/>
    <property type="match status" value="1"/>
</dbReference>
<dbReference type="Pfam" id="PF00589">
    <property type="entry name" value="Phage_integrase"/>
    <property type="match status" value="1"/>
</dbReference>
<organism evidence="6">
    <name type="scientific">uncultured Desulfovibrio sp</name>
    <dbReference type="NCBI Taxonomy" id="167968"/>
    <lineage>
        <taxon>Bacteria</taxon>
        <taxon>Pseudomonadati</taxon>
        <taxon>Thermodesulfobacteriota</taxon>
        <taxon>Desulfovibrionia</taxon>
        <taxon>Desulfovibrionales</taxon>
        <taxon>Desulfovibrionaceae</taxon>
        <taxon>Desulfovibrio</taxon>
        <taxon>environmental samples</taxon>
    </lineage>
</organism>
<evidence type="ECO:0000313" key="6">
    <source>
        <dbReference type="EMBL" id="SBW11242.1"/>
    </source>
</evidence>
<dbReference type="InterPro" id="IPR050808">
    <property type="entry name" value="Phage_Integrase"/>
</dbReference>
<dbReference type="GO" id="GO:0015074">
    <property type="term" value="P:DNA integration"/>
    <property type="evidence" value="ECO:0007669"/>
    <property type="project" value="UniProtKB-KW"/>
</dbReference>